<dbReference type="Pfam" id="PF04471">
    <property type="entry name" value="Mrr_cat"/>
    <property type="match status" value="1"/>
</dbReference>
<dbReference type="AlphaFoldDB" id="A0A9X3LC82"/>
<evidence type="ECO:0000313" key="4">
    <source>
        <dbReference type="Proteomes" id="UP001152172"/>
    </source>
</evidence>
<comment type="caution">
    <text evidence="3">The sequence shown here is derived from an EMBL/GenBank/DDBJ whole genome shotgun (WGS) entry which is preliminary data.</text>
</comment>
<dbReference type="PANTHER" id="PTHR30015:SF6">
    <property type="entry name" value="SLL1429 PROTEIN"/>
    <property type="match status" value="1"/>
</dbReference>
<sequence length="192" mass="21580">MRNRTKKDQKIVDELTGFLIIVAALIGWYTTKSFIGVGVAIGVGVVVIIIIMGWRTASFEKRMRESGIAEIDQMTGRQFEDYLGTLFQYQGYKVTYTPSTGDFGADLILNKGKETIVVQAKRYKKAVGVKAVQEVIPSINMYNAGVAWVITNSTYTTQALTLAKKNRVRMIDRKELIQMNLEMKNTTKNVKP</sequence>
<dbReference type="InterPro" id="IPR007560">
    <property type="entry name" value="Restrct_endonuc_IV_Mrr"/>
</dbReference>
<protein>
    <submittedName>
        <fullName evidence="3">Restriction endonuclease</fullName>
    </submittedName>
</protein>
<keyword evidence="3" id="KW-0540">Nuclease</keyword>
<reference evidence="3" key="1">
    <citation type="submission" date="2022-05" db="EMBL/GenBank/DDBJ databases">
        <authorList>
            <person name="Colautti A."/>
            <person name="Iacumin L."/>
        </authorList>
    </citation>
    <scope>NUCLEOTIDE SEQUENCE</scope>
    <source>
        <strain evidence="3">DSM 30747</strain>
    </source>
</reference>
<keyword evidence="4" id="KW-1185">Reference proteome</keyword>
<dbReference type="EMBL" id="JAMKBI010000018">
    <property type="protein sequence ID" value="MCZ8535258.1"/>
    <property type="molecule type" value="Genomic_DNA"/>
</dbReference>
<keyword evidence="1" id="KW-0472">Membrane</keyword>
<gene>
    <name evidence="3" type="ORF">M9R61_18300</name>
</gene>
<dbReference type="SUPFAM" id="SSF52980">
    <property type="entry name" value="Restriction endonuclease-like"/>
    <property type="match status" value="1"/>
</dbReference>
<accession>A0A9X3LC82</accession>
<name>A0A9X3LC82_9BACI</name>
<proteinExistence type="predicted"/>
<dbReference type="Proteomes" id="UP001152172">
    <property type="component" value="Unassembled WGS sequence"/>
</dbReference>
<dbReference type="InterPro" id="IPR011335">
    <property type="entry name" value="Restrct_endonuc-II-like"/>
</dbReference>
<evidence type="ECO:0000259" key="2">
    <source>
        <dbReference type="Pfam" id="PF04471"/>
    </source>
</evidence>
<feature type="transmembrane region" description="Helical" evidence="1">
    <location>
        <begin position="35"/>
        <end position="54"/>
    </location>
</feature>
<dbReference type="InterPro" id="IPR011856">
    <property type="entry name" value="tRNA_endonuc-like_dom_sf"/>
</dbReference>
<organism evidence="3 4">
    <name type="scientific">Psychrobacillus psychrodurans</name>
    <dbReference type="NCBI Taxonomy" id="126157"/>
    <lineage>
        <taxon>Bacteria</taxon>
        <taxon>Bacillati</taxon>
        <taxon>Bacillota</taxon>
        <taxon>Bacilli</taxon>
        <taxon>Bacillales</taxon>
        <taxon>Bacillaceae</taxon>
        <taxon>Psychrobacillus</taxon>
    </lineage>
</organism>
<dbReference type="RefSeq" id="WP_269923252.1">
    <property type="nucleotide sequence ID" value="NZ_JAMKBI010000018.1"/>
</dbReference>
<dbReference type="GO" id="GO:0015666">
    <property type="term" value="F:restriction endodeoxyribonuclease activity"/>
    <property type="evidence" value="ECO:0007669"/>
    <property type="project" value="TreeGrafter"/>
</dbReference>
<evidence type="ECO:0000313" key="3">
    <source>
        <dbReference type="EMBL" id="MCZ8535258.1"/>
    </source>
</evidence>
<keyword evidence="1" id="KW-0812">Transmembrane</keyword>
<keyword evidence="3" id="KW-0378">Hydrolase</keyword>
<feature type="domain" description="Restriction endonuclease type IV Mrr" evidence="2">
    <location>
        <begin position="71"/>
        <end position="179"/>
    </location>
</feature>
<dbReference type="InterPro" id="IPR052906">
    <property type="entry name" value="Type_IV_Methyl-Rstrct_Enzyme"/>
</dbReference>
<dbReference type="GO" id="GO:0003677">
    <property type="term" value="F:DNA binding"/>
    <property type="evidence" value="ECO:0007669"/>
    <property type="project" value="InterPro"/>
</dbReference>
<dbReference type="GO" id="GO:0009307">
    <property type="term" value="P:DNA restriction-modification system"/>
    <property type="evidence" value="ECO:0007669"/>
    <property type="project" value="InterPro"/>
</dbReference>
<evidence type="ECO:0000256" key="1">
    <source>
        <dbReference type="SAM" id="Phobius"/>
    </source>
</evidence>
<dbReference type="PANTHER" id="PTHR30015">
    <property type="entry name" value="MRR RESTRICTION SYSTEM PROTEIN"/>
    <property type="match status" value="1"/>
</dbReference>
<dbReference type="Gene3D" id="3.40.1350.10">
    <property type="match status" value="1"/>
</dbReference>
<keyword evidence="1" id="KW-1133">Transmembrane helix</keyword>
<keyword evidence="3" id="KW-0255">Endonuclease</keyword>
<feature type="transmembrane region" description="Helical" evidence="1">
    <location>
        <begin position="12"/>
        <end position="29"/>
    </location>
</feature>